<name>A0A084UAH5_9HYPH</name>
<dbReference type="EMBL" id="JMQM01000001">
    <property type="protein sequence ID" value="KFB09961.1"/>
    <property type="molecule type" value="Genomic_DNA"/>
</dbReference>
<dbReference type="AlphaFoldDB" id="A0A084UAH5"/>
<sequence length="81" mass="9331">MQKLDARTRYHRKCRNLVIASLAATAAIWFTLLFMIHSGTAALHHTMSLPVLIILHLVILIVHLTRRQALDRAFGFEERQL</sequence>
<feature type="transmembrane region" description="Helical" evidence="1">
    <location>
        <begin position="42"/>
        <end position="62"/>
    </location>
</feature>
<keyword evidence="3" id="KW-1185">Reference proteome</keyword>
<protein>
    <submittedName>
        <fullName evidence="2">Uncharacterized protein</fullName>
    </submittedName>
</protein>
<gene>
    <name evidence="2" type="ORF">EL18_00988</name>
</gene>
<keyword evidence="1" id="KW-1133">Transmembrane helix</keyword>
<feature type="transmembrane region" description="Helical" evidence="1">
    <location>
        <begin position="17"/>
        <end position="36"/>
    </location>
</feature>
<dbReference type="Proteomes" id="UP000053675">
    <property type="component" value="Unassembled WGS sequence"/>
</dbReference>
<evidence type="ECO:0000313" key="2">
    <source>
        <dbReference type="EMBL" id="KFB09961.1"/>
    </source>
</evidence>
<organism evidence="2 3">
    <name type="scientific">Nitratireductor basaltis</name>
    <dbReference type="NCBI Taxonomy" id="472175"/>
    <lineage>
        <taxon>Bacteria</taxon>
        <taxon>Pseudomonadati</taxon>
        <taxon>Pseudomonadota</taxon>
        <taxon>Alphaproteobacteria</taxon>
        <taxon>Hyphomicrobiales</taxon>
        <taxon>Phyllobacteriaceae</taxon>
        <taxon>Nitratireductor</taxon>
    </lineage>
</organism>
<dbReference type="RefSeq" id="WP_036480352.1">
    <property type="nucleotide sequence ID" value="NZ_JMQM01000001.1"/>
</dbReference>
<dbReference type="PATRIC" id="fig|472175.3.peg.996"/>
<reference evidence="2 3" key="1">
    <citation type="submission" date="2014-05" db="EMBL/GenBank/DDBJ databases">
        <title>Draft Genome Sequence of Nitratireductor basaltis Strain UMTGB225, A Marine Bacterium Isolated from Green Barrel Tunicate.</title>
        <authorList>
            <person name="Gan H.Y."/>
        </authorList>
    </citation>
    <scope>NUCLEOTIDE SEQUENCE [LARGE SCALE GENOMIC DNA]</scope>
    <source>
        <strain evidence="2 3">UMTGB225</strain>
    </source>
</reference>
<evidence type="ECO:0000256" key="1">
    <source>
        <dbReference type="SAM" id="Phobius"/>
    </source>
</evidence>
<keyword evidence="1" id="KW-0472">Membrane</keyword>
<keyword evidence="1" id="KW-0812">Transmembrane</keyword>
<evidence type="ECO:0000313" key="3">
    <source>
        <dbReference type="Proteomes" id="UP000053675"/>
    </source>
</evidence>
<dbReference type="STRING" id="472175.EL18_00988"/>
<accession>A0A084UAH5</accession>
<comment type="caution">
    <text evidence="2">The sequence shown here is derived from an EMBL/GenBank/DDBJ whole genome shotgun (WGS) entry which is preliminary data.</text>
</comment>
<proteinExistence type="predicted"/>